<reference evidence="2" key="1">
    <citation type="journal article" date="2021" name="Nat. Commun.">
        <title>Genetic determinants of endophytism in the Arabidopsis root mycobiome.</title>
        <authorList>
            <person name="Mesny F."/>
            <person name="Miyauchi S."/>
            <person name="Thiergart T."/>
            <person name="Pickel B."/>
            <person name="Atanasova L."/>
            <person name="Karlsson M."/>
            <person name="Huettel B."/>
            <person name="Barry K.W."/>
            <person name="Haridas S."/>
            <person name="Chen C."/>
            <person name="Bauer D."/>
            <person name="Andreopoulos W."/>
            <person name="Pangilinan J."/>
            <person name="LaButti K."/>
            <person name="Riley R."/>
            <person name="Lipzen A."/>
            <person name="Clum A."/>
            <person name="Drula E."/>
            <person name="Henrissat B."/>
            <person name="Kohler A."/>
            <person name="Grigoriev I.V."/>
            <person name="Martin F.M."/>
            <person name="Hacquard S."/>
        </authorList>
    </citation>
    <scope>NUCLEOTIDE SEQUENCE</scope>
    <source>
        <strain evidence="2">MPI-SDFR-AT-0073</strain>
    </source>
</reference>
<proteinExistence type="predicted"/>
<sequence>MDDMLMTFYCMAVVLFTVGILWEKTISIPTYYGGPCASGTVHMYFSNAYKFRSILDGGSSIYPSTVFNFEFVSKTDRFIYDALQMKPDSVTMVPYKTVAGDFLVYTVNSRALLGDVEASARSAARKLGEPLPFMIIAFNAPDVGEEEFIDKEDVTFLGETLLTL</sequence>
<comment type="caution">
    <text evidence="2">The sequence shown here is derived from an EMBL/GenBank/DDBJ whole genome shotgun (WGS) entry which is preliminary data.</text>
</comment>
<keyword evidence="1" id="KW-0472">Membrane</keyword>
<evidence type="ECO:0000313" key="3">
    <source>
        <dbReference type="Proteomes" id="UP000758603"/>
    </source>
</evidence>
<name>A0A9P8UJU4_9PEZI</name>
<dbReference type="AlphaFoldDB" id="A0A9P8UJU4"/>
<feature type="transmembrane region" description="Helical" evidence="1">
    <location>
        <begin position="6"/>
        <end position="22"/>
    </location>
</feature>
<organism evidence="2 3">
    <name type="scientific">Truncatella angustata</name>
    <dbReference type="NCBI Taxonomy" id="152316"/>
    <lineage>
        <taxon>Eukaryota</taxon>
        <taxon>Fungi</taxon>
        <taxon>Dikarya</taxon>
        <taxon>Ascomycota</taxon>
        <taxon>Pezizomycotina</taxon>
        <taxon>Sordariomycetes</taxon>
        <taxon>Xylariomycetidae</taxon>
        <taxon>Amphisphaeriales</taxon>
        <taxon>Sporocadaceae</taxon>
        <taxon>Truncatella</taxon>
    </lineage>
</organism>
<accession>A0A9P8UJU4</accession>
<evidence type="ECO:0000256" key="1">
    <source>
        <dbReference type="SAM" id="Phobius"/>
    </source>
</evidence>
<gene>
    <name evidence="2" type="ORF">BKA67DRAFT_660040</name>
</gene>
<dbReference type="EMBL" id="JAGPXC010000005">
    <property type="protein sequence ID" value="KAH6653414.1"/>
    <property type="molecule type" value="Genomic_DNA"/>
</dbReference>
<dbReference type="GeneID" id="70136442"/>
<dbReference type="Proteomes" id="UP000758603">
    <property type="component" value="Unassembled WGS sequence"/>
</dbReference>
<protein>
    <submittedName>
        <fullName evidence="2">Uncharacterized protein</fullName>
    </submittedName>
</protein>
<evidence type="ECO:0000313" key="2">
    <source>
        <dbReference type="EMBL" id="KAH6653414.1"/>
    </source>
</evidence>
<keyword evidence="1" id="KW-0812">Transmembrane</keyword>
<keyword evidence="3" id="KW-1185">Reference proteome</keyword>
<dbReference type="RefSeq" id="XP_045957691.1">
    <property type="nucleotide sequence ID" value="XM_046107551.1"/>
</dbReference>
<keyword evidence="1" id="KW-1133">Transmembrane helix</keyword>